<proteinExistence type="predicted"/>
<dbReference type="AlphaFoldDB" id="A0A7W4YJU8"/>
<dbReference type="EMBL" id="JACHVP010000002">
    <property type="protein sequence ID" value="MBB2967822.1"/>
    <property type="molecule type" value="Genomic_DNA"/>
</dbReference>
<comment type="caution">
    <text evidence="3">The sequence shown here is derived from an EMBL/GenBank/DDBJ whole genome shotgun (WGS) entry which is preliminary data.</text>
</comment>
<evidence type="ECO:0000313" key="4">
    <source>
        <dbReference type="Proteomes" id="UP000538196"/>
    </source>
</evidence>
<accession>A0A7W4YJU8</accession>
<sequence length="258" mass="27442">MLRNTVPEVTALFWATKLLTTAMGETASDFLVKTFDPYLAVGVTFVVFAGALALQFAVRRYIPWVYWLAVLMVAVFGTMVADVLHVQFGVPYLVSTVGFAVVLAAVFSLWWGTQRTLSVHRIDTRPRELFYWCAVLATFALGTAIGDLTAITFGLGYLAAGILFGALFGIPGAAYRWWGMGATAAFWTSYVLTRPFGASLADWFSRSHALGGLGLGTGPVSLVLLAAIVVCVAALSARPRGSSGSGAASLEVPQGRSA</sequence>
<gene>
    <name evidence="3" type="ORF">FHX33_002585</name>
</gene>
<protein>
    <submittedName>
        <fullName evidence="3">Putative membrane-anchored protein</fullName>
    </submittedName>
</protein>
<feature type="transmembrane region" description="Helical" evidence="2">
    <location>
        <begin position="129"/>
        <end position="145"/>
    </location>
</feature>
<dbReference type="InterPro" id="IPR007136">
    <property type="entry name" value="DUF347"/>
</dbReference>
<feature type="region of interest" description="Disordered" evidence="1">
    <location>
        <begin position="238"/>
        <end position="258"/>
    </location>
</feature>
<organism evidence="3 4">
    <name type="scientific">Leifsonia aquatica</name>
    <name type="common">Corynebacterium aquaticum</name>
    <dbReference type="NCBI Taxonomy" id="144185"/>
    <lineage>
        <taxon>Bacteria</taxon>
        <taxon>Bacillati</taxon>
        <taxon>Actinomycetota</taxon>
        <taxon>Actinomycetes</taxon>
        <taxon>Micrococcales</taxon>
        <taxon>Microbacteriaceae</taxon>
        <taxon>Leifsonia</taxon>
    </lineage>
</organism>
<evidence type="ECO:0000256" key="1">
    <source>
        <dbReference type="SAM" id="MobiDB-lite"/>
    </source>
</evidence>
<keyword evidence="2" id="KW-0812">Transmembrane</keyword>
<feature type="transmembrane region" description="Helical" evidence="2">
    <location>
        <begin position="65"/>
        <end position="84"/>
    </location>
</feature>
<reference evidence="3 4" key="1">
    <citation type="submission" date="2020-08" db="EMBL/GenBank/DDBJ databases">
        <title>Sequencing the genomes of 1000 actinobacteria strains.</title>
        <authorList>
            <person name="Klenk H.-P."/>
        </authorList>
    </citation>
    <scope>NUCLEOTIDE SEQUENCE [LARGE SCALE GENOMIC DNA]</scope>
    <source>
        <strain evidence="3 4">DSM 20146</strain>
    </source>
</reference>
<feature type="compositionally biased region" description="Low complexity" evidence="1">
    <location>
        <begin position="238"/>
        <end position="250"/>
    </location>
</feature>
<dbReference type="RefSeq" id="WP_021757004.1">
    <property type="nucleotide sequence ID" value="NZ_JACHVP010000002.1"/>
</dbReference>
<feature type="transmembrane region" description="Helical" evidence="2">
    <location>
        <begin position="90"/>
        <end position="109"/>
    </location>
</feature>
<keyword evidence="2" id="KW-0472">Membrane</keyword>
<keyword evidence="4" id="KW-1185">Reference proteome</keyword>
<keyword evidence="2" id="KW-1133">Transmembrane helix</keyword>
<evidence type="ECO:0000256" key="2">
    <source>
        <dbReference type="SAM" id="Phobius"/>
    </source>
</evidence>
<dbReference type="Proteomes" id="UP000538196">
    <property type="component" value="Unassembled WGS sequence"/>
</dbReference>
<name>A0A7W4YJU8_LEIAQ</name>
<evidence type="ECO:0000313" key="3">
    <source>
        <dbReference type="EMBL" id="MBB2967822.1"/>
    </source>
</evidence>
<feature type="transmembrane region" description="Helical" evidence="2">
    <location>
        <begin position="151"/>
        <end position="170"/>
    </location>
</feature>
<dbReference type="Pfam" id="PF03988">
    <property type="entry name" value="DUF347"/>
    <property type="match status" value="4"/>
</dbReference>
<feature type="transmembrane region" description="Helical" evidence="2">
    <location>
        <begin position="177"/>
        <end position="193"/>
    </location>
</feature>
<feature type="transmembrane region" description="Helical" evidence="2">
    <location>
        <begin position="213"/>
        <end position="235"/>
    </location>
</feature>
<feature type="transmembrane region" description="Helical" evidence="2">
    <location>
        <begin position="38"/>
        <end position="58"/>
    </location>
</feature>